<protein>
    <submittedName>
        <fullName evidence="1">LuxR C-terminal-related transcriptional regulator</fullName>
    </submittedName>
</protein>
<sequence length="233" mass="25724">MTPQRLSISEAPIRVMVVETHQLILWALTKLINSHRPGMEVVAVAGTQCDALFQLPTAAPDLVLMKYELAVTAHQACLPEALTCGRHTLLFAQELETDTLASTLRCGAHGLLSRRSSADEIVKAIEKTHQGELWFGREATCLALNALRGGEPARPHPHHDGLDALTPRERRVLQTVVANKVRTNRDLAKILFISESTLRNHLSSIYQKLGVSNRLDLYVYAQSHLVTNAAEMA</sequence>
<reference evidence="1" key="1">
    <citation type="submission" date="2024-11" db="EMBL/GenBank/DDBJ databases">
        <title>Description of Massilia orientalis sp. nov., isolated from rhizosphere soil of Ageratina adenophora.</title>
        <authorList>
            <person name="Wang Y."/>
        </authorList>
    </citation>
    <scope>NUCLEOTIDE SEQUENCE</scope>
    <source>
        <strain evidence="1">YIM B02787</strain>
    </source>
</reference>
<evidence type="ECO:0000313" key="1">
    <source>
        <dbReference type="EMBL" id="MFJ1468307.1"/>
    </source>
</evidence>
<keyword evidence="2" id="KW-1185">Reference proteome</keyword>
<comment type="caution">
    <text evidence="1">The sequence shown here is derived from an EMBL/GenBank/DDBJ whole genome shotgun (WGS) entry which is preliminary data.</text>
</comment>
<organism evidence="1 2">
    <name type="scientific">Massilia orientalis</name>
    <dbReference type="NCBI Taxonomy" id="3050128"/>
    <lineage>
        <taxon>Bacteria</taxon>
        <taxon>Pseudomonadati</taxon>
        <taxon>Pseudomonadota</taxon>
        <taxon>Betaproteobacteria</taxon>
        <taxon>Burkholderiales</taxon>
        <taxon>Oxalobacteraceae</taxon>
        <taxon>Telluria group</taxon>
        <taxon>Massilia</taxon>
    </lineage>
</organism>
<dbReference type="Proteomes" id="UP001168096">
    <property type="component" value="Unassembled WGS sequence"/>
</dbReference>
<evidence type="ECO:0000313" key="2">
    <source>
        <dbReference type="Proteomes" id="UP001168096"/>
    </source>
</evidence>
<name>A0ACC7M8G0_9BURK</name>
<accession>A0ACC7M8G0</accession>
<gene>
    <name evidence="1" type="ORF">QPK29_011355</name>
</gene>
<proteinExistence type="predicted"/>
<dbReference type="EMBL" id="JASNRB020000006">
    <property type="protein sequence ID" value="MFJ1468307.1"/>
    <property type="molecule type" value="Genomic_DNA"/>
</dbReference>